<dbReference type="KEGG" id="vg:15013318"/>
<keyword evidence="2" id="KW-1185">Reference proteome</keyword>
<organism evidence="1 2">
    <name type="scientific">Cyanophage SS120-1</name>
    <dbReference type="NCBI Taxonomy" id="616674"/>
    <lineage>
        <taxon>Viruses</taxon>
        <taxon>Duplodnaviria</taxon>
        <taxon>Heunggongvirae</taxon>
        <taxon>Uroviricota</taxon>
        <taxon>Caudoviricetes</taxon>
        <taxon>Autographivirales</taxon>
        <taxon>Banchanvirus</taxon>
        <taxon>Banchanvirus SS1201</taxon>
    </lineage>
</organism>
<dbReference type="RefSeq" id="YP_007676854.1">
    <property type="nucleotide sequence ID" value="NC_020872.1"/>
</dbReference>
<evidence type="ECO:0000313" key="2">
    <source>
        <dbReference type="Proteomes" id="UP000202740"/>
    </source>
</evidence>
<dbReference type="Proteomes" id="UP000202740">
    <property type="component" value="Segment"/>
</dbReference>
<dbReference type="GeneID" id="15013318"/>
<evidence type="ECO:0000313" key="1">
    <source>
        <dbReference type="EMBL" id="AGG54510.1"/>
    </source>
</evidence>
<gene>
    <name evidence="1" type="ORF">CYYG_00008</name>
</gene>
<dbReference type="EMBL" id="HQ316584">
    <property type="protein sequence ID" value="AGG54510.1"/>
    <property type="molecule type" value="Genomic_DNA"/>
</dbReference>
<reference evidence="1 2" key="1">
    <citation type="submission" date="2010-03" db="EMBL/GenBank/DDBJ databases">
        <title>The Genome Sequence of Cyanophage P-SSP9.</title>
        <authorList>
            <consortium name="The Broad Institute Genome Sequencing Platform"/>
            <person name="Henn M.R."/>
            <person name="Sullivan M.S."/>
            <person name="Osburne M.S."/>
            <person name="Levin J."/>
            <person name="Malboeuf C."/>
            <person name="Casali M."/>
            <person name="Russ C."/>
            <person name="Lennon N."/>
            <person name="Erlich R."/>
            <person name="Young S.K."/>
            <person name="Koehrsen M."/>
            <person name="Yandava C."/>
            <person name="Zeng Q."/>
            <person name="Alvarado L."/>
            <person name="Anderson S."/>
            <person name="Berlin A."/>
            <person name="Borenstein D."/>
            <person name="Chen Z."/>
            <person name="Engels R."/>
            <person name="Freedman E."/>
            <person name="Gellesch M."/>
            <person name="Goldberg J."/>
            <person name="Green L."/>
            <person name="Griggs A."/>
            <person name="Gujja S."/>
            <person name="Heiman D."/>
            <person name="Hepburn T."/>
            <person name="Howarth C."/>
            <person name="Jen D."/>
            <person name="Larson L."/>
            <person name="Lewis B."/>
            <person name="Mehta T."/>
            <person name="Park D."/>
            <person name="Pearson M."/>
            <person name="Roberts A."/>
            <person name="Ryan E."/>
            <person name="Saif S."/>
            <person name="Shea T."/>
            <person name="Shenoy N."/>
            <person name="Sisk P."/>
            <person name="Stolte C."/>
            <person name="Sykes S."/>
            <person name="Walk T."/>
            <person name="White J."/>
            <person name="Yu Q."/>
            <person name="Coleman M.L."/>
            <person name="Huang K.H."/>
            <person name="Weigele P.R."/>
            <person name="DeFrancesco A.S."/>
            <person name="Kern S.E."/>
            <person name="Thompson L.R."/>
            <person name="Fu R."/>
            <person name="Hombeck B."/>
            <person name="Chisholm S.W."/>
            <person name="Haas B."/>
            <person name="Nusbaum C."/>
            <person name="Galagan J."/>
            <person name="Birren B."/>
        </authorList>
    </citation>
    <scope>NUCLEOTIDE SEQUENCE [LARGE SCALE GENOMIC DNA]</scope>
    <source>
        <strain evidence="1 2">P-SSP9</strain>
    </source>
</reference>
<protein>
    <submittedName>
        <fullName evidence="1">Uncharacterized protein</fullName>
    </submittedName>
</protein>
<sequence length="93" mass="10603">MGGFFNGRKGLLNLAFSVAILGLRASMRGLEHVEMSPTHNQMNYDPYKNQARTIEDLAEESRKAISKGGYSTKPCIKLQMLLDRFRLSRLERQ</sequence>
<proteinExistence type="predicted"/>
<name>M1T342_9CAUD</name>
<accession>M1T342</accession>